<feature type="binding site" evidence="9">
    <location>
        <position position="323"/>
    </location>
    <ligand>
        <name>2-[(2R,5Z)-2-carboxy-4-methylthiazol-5(2H)-ylidene]ethyl phosphate</name>
        <dbReference type="ChEBI" id="CHEBI:62899"/>
    </ligand>
</feature>
<evidence type="ECO:0000256" key="8">
    <source>
        <dbReference type="ARBA" id="ARBA00047883"/>
    </source>
</evidence>
<feature type="binding site" evidence="9">
    <location>
        <position position="259"/>
    </location>
    <ligand>
        <name>4-amino-2-methyl-5-(diphosphooxymethyl)pyrimidine</name>
        <dbReference type="ChEBI" id="CHEBI:57841"/>
    </ligand>
</feature>
<dbReference type="NCBIfam" id="NF002727">
    <property type="entry name" value="PRK02615.1"/>
    <property type="match status" value="1"/>
</dbReference>
<keyword evidence="5 9" id="KW-0784">Thiamine biosynthesis</keyword>
<dbReference type="GO" id="GO:0009228">
    <property type="term" value="P:thiamine biosynthetic process"/>
    <property type="evidence" value="ECO:0007669"/>
    <property type="project" value="UniProtKB-KW"/>
</dbReference>
<comment type="cofactor">
    <cofactor evidence="9">
        <name>Mg(2+)</name>
        <dbReference type="ChEBI" id="CHEBI:18420"/>
    </cofactor>
    <text evidence="9">Binds 1 Mg(2+) ion per subunit.</text>
</comment>
<dbReference type="PIRSF" id="PIRSF000512">
    <property type="entry name" value="TMP_PPase_Cyanobac_prd"/>
    <property type="match status" value="1"/>
</dbReference>
<dbReference type="CDD" id="cd00564">
    <property type="entry name" value="TMP_TenI"/>
    <property type="match status" value="1"/>
</dbReference>
<dbReference type="InterPro" id="IPR034291">
    <property type="entry name" value="TMP_synthase"/>
</dbReference>
<dbReference type="GO" id="GO:0005737">
    <property type="term" value="C:cytoplasm"/>
    <property type="evidence" value="ECO:0007669"/>
    <property type="project" value="TreeGrafter"/>
</dbReference>
<dbReference type="InterPro" id="IPR041397">
    <property type="entry name" value="ThiD2"/>
</dbReference>
<evidence type="ECO:0000256" key="5">
    <source>
        <dbReference type="ARBA" id="ARBA00022977"/>
    </source>
</evidence>
<dbReference type="InterPro" id="IPR013785">
    <property type="entry name" value="Aldolase_TIM"/>
</dbReference>
<dbReference type="InterPro" id="IPR022998">
    <property type="entry name" value="ThiamineP_synth_TenI"/>
</dbReference>
<dbReference type="RefSeq" id="WP_184306434.1">
    <property type="nucleotide sequence ID" value="NZ_JACHXU010000014.1"/>
</dbReference>
<sequence length="377" mass="40926">MKTEPSPIEFPNASMRILDANANRAAEGLRTMEESARFVLSAHSLTAQLKRLRHDLTEAMARIPRINLLRARDTSGDVGTTATTPGEQTRPDINSIVAAATGRTQQALRCLEEYGKTIDAGFASQIERIRYRCYDVFADLEQICIAGNGRLARLNDARLYALIDCGSSEEAMVQRIASLADAGVDIVQLRDRNMDDRTLYQRAVAGTAAARRHGVLWIINDRADIAAASMADGVHVGQEELPVDQVRRIVGPQAIIGLSTHDVDQVHNAFASTADYIGCGPVFPGQTKQFDHFPGCPFLLEVSDMIALAEDRCLTRPAFAIGGIGPSNIRDVVEAGFGRVAVTGALAGDDLSDNAATLRRSLETVLHDEPFERATTR</sequence>
<reference evidence="14 15" key="1">
    <citation type="submission" date="2020-08" db="EMBL/GenBank/DDBJ databases">
        <title>Genomic Encyclopedia of Type Strains, Phase III (KMG-III): the genomes of soil and plant-associated and newly described type strains.</title>
        <authorList>
            <person name="Whitman W."/>
        </authorList>
    </citation>
    <scope>NUCLEOTIDE SEQUENCE [LARGE SCALE GENOMIC DNA]</scope>
    <source>
        <strain evidence="14 15">CECT 8075</strain>
    </source>
</reference>
<feature type="binding site" evidence="9">
    <location>
        <position position="240"/>
    </location>
    <ligand>
        <name>Mg(2+)</name>
        <dbReference type="ChEBI" id="CHEBI:18420"/>
    </ligand>
</feature>
<evidence type="ECO:0000313" key="15">
    <source>
        <dbReference type="Proteomes" id="UP000536179"/>
    </source>
</evidence>
<comment type="catalytic activity">
    <reaction evidence="7 9 10">
        <text>2-(2-carboxy-4-methylthiazol-5-yl)ethyl phosphate + 4-amino-2-methyl-5-(diphosphooxymethyl)pyrimidine + 2 H(+) = thiamine phosphate + CO2 + diphosphate</text>
        <dbReference type="Rhea" id="RHEA:47848"/>
        <dbReference type="ChEBI" id="CHEBI:15378"/>
        <dbReference type="ChEBI" id="CHEBI:16526"/>
        <dbReference type="ChEBI" id="CHEBI:33019"/>
        <dbReference type="ChEBI" id="CHEBI:37575"/>
        <dbReference type="ChEBI" id="CHEBI:57841"/>
        <dbReference type="ChEBI" id="CHEBI:62890"/>
        <dbReference type="EC" id="2.5.1.3"/>
    </reaction>
</comment>
<evidence type="ECO:0000256" key="10">
    <source>
        <dbReference type="RuleBase" id="RU003826"/>
    </source>
</evidence>
<comment type="catalytic activity">
    <reaction evidence="8 9 10">
        <text>2-[(2R,5Z)-2-carboxy-4-methylthiazol-5(2H)-ylidene]ethyl phosphate + 4-amino-2-methyl-5-(diphosphooxymethyl)pyrimidine + 2 H(+) = thiamine phosphate + CO2 + diphosphate</text>
        <dbReference type="Rhea" id="RHEA:47844"/>
        <dbReference type="ChEBI" id="CHEBI:15378"/>
        <dbReference type="ChEBI" id="CHEBI:16526"/>
        <dbReference type="ChEBI" id="CHEBI:33019"/>
        <dbReference type="ChEBI" id="CHEBI:37575"/>
        <dbReference type="ChEBI" id="CHEBI:57841"/>
        <dbReference type="ChEBI" id="CHEBI:62899"/>
        <dbReference type="EC" id="2.5.1.3"/>
    </reaction>
</comment>
<evidence type="ECO:0000256" key="9">
    <source>
        <dbReference type="HAMAP-Rule" id="MF_00097"/>
    </source>
</evidence>
<comment type="pathway">
    <text evidence="1 9 11">Cofactor biosynthesis; thiamine diphosphate biosynthesis; thiamine phosphate from 4-amino-2-methyl-5-diphosphomethylpyrimidine and 4-methyl-5-(2-phosphoethyl)-thiazole: step 1/1.</text>
</comment>
<evidence type="ECO:0000256" key="7">
    <source>
        <dbReference type="ARBA" id="ARBA00047851"/>
    </source>
</evidence>
<dbReference type="GO" id="GO:0009229">
    <property type="term" value="P:thiamine diphosphate biosynthetic process"/>
    <property type="evidence" value="ECO:0007669"/>
    <property type="project" value="UniProtKB-UniRule"/>
</dbReference>
<dbReference type="GO" id="GO:0000287">
    <property type="term" value="F:magnesium ion binding"/>
    <property type="evidence" value="ECO:0007669"/>
    <property type="project" value="UniProtKB-UniRule"/>
</dbReference>
<evidence type="ECO:0000256" key="3">
    <source>
        <dbReference type="ARBA" id="ARBA00022723"/>
    </source>
</evidence>
<dbReference type="Gene3D" id="3.20.20.70">
    <property type="entry name" value="Aldolase class I"/>
    <property type="match status" value="1"/>
</dbReference>
<dbReference type="GO" id="GO:0004789">
    <property type="term" value="F:thiamine-phosphate diphosphorylase activity"/>
    <property type="evidence" value="ECO:0007669"/>
    <property type="project" value="UniProtKB-UniRule"/>
</dbReference>
<dbReference type="PANTHER" id="PTHR20857">
    <property type="entry name" value="THIAMINE-PHOSPHATE PYROPHOSPHORYLASE"/>
    <property type="match status" value="1"/>
</dbReference>
<proteinExistence type="inferred from homology"/>
<feature type="binding site" evidence="9">
    <location>
        <position position="288"/>
    </location>
    <ligand>
        <name>4-amino-2-methyl-5-(diphosphooxymethyl)pyrimidine</name>
        <dbReference type="ChEBI" id="CHEBI:57841"/>
    </ligand>
</feature>
<comment type="function">
    <text evidence="9">Condenses 4-methyl-5-(beta-hydroxyethyl)thiazole monophosphate (THZ-P) and 2-methyl-4-amino-5-hydroxymethyl pyrimidine pyrophosphate (HMP-PP) to form thiamine monophosphate (TMP).</text>
</comment>
<dbReference type="EMBL" id="JACHXU010000014">
    <property type="protein sequence ID" value="MBB3208204.1"/>
    <property type="molecule type" value="Genomic_DNA"/>
</dbReference>
<evidence type="ECO:0000256" key="4">
    <source>
        <dbReference type="ARBA" id="ARBA00022842"/>
    </source>
</evidence>
<gene>
    <name evidence="9" type="primary">thiE</name>
    <name evidence="14" type="ORF">FHS27_004031</name>
</gene>
<dbReference type="UniPathway" id="UPA00060">
    <property type="reaction ID" value="UER00141"/>
</dbReference>
<dbReference type="InterPro" id="IPR016229">
    <property type="entry name" value="TMP_synthase_cyanobac_bac"/>
</dbReference>
<dbReference type="PANTHER" id="PTHR20857:SF15">
    <property type="entry name" value="THIAMINE-PHOSPHATE SYNTHASE"/>
    <property type="match status" value="1"/>
</dbReference>
<dbReference type="HAMAP" id="MF_00097">
    <property type="entry name" value="TMP_synthase"/>
    <property type="match status" value="1"/>
</dbReference>
<dbReference type="InterPro" id="IPR036206">
    <property type="entry name" value="ThiamineP_synth_sf"/>
</dbReference>
<comment type="catalytic activity">
    <reaction evidence="6 9 10">
        <text>4-methyl-5-(2-phosphooxyethyl)-thiazole + 4-amino-2-methyl-5-(diphosphooxymethyl)pyrimidine + H(+) = thiamine phosphate + diphosphate</text>
        <dbReference type="Rhea" id="RHEA:22328"/>
        <dbReference type="ChEBI" id="CHEBI:15378"/>
        <dbReference type="ChEBI" id="CHEBI:33019"/>
        <dbReference type="ChEBI" id="CHEBI:37575"/>
        <dbReference type="ChEBI" id="CHEBI:57841"/>
        <dbReference type="ChEBI" id="CHEBI:58296"/>
        <dbReference type="EC" id="2.5.1.3"/>
    </reaction>
</comment>
<dbReference type="SUPFAM" id="SSF51391">
    <property type="entry name" value="Thiamin phosphate synthase"/>
    <property type="match status" value="1"/>
</dbReference>
<comment type="caution">
    <text evidence="9">Lacks conserved residue(s) required for the propagation of feature annotation.</text>
</comment>
<keyword evidence="15" id="KW-1185">Reference proteome</keyword>
<dbReference type="Proteomes" id="UP000536179">
    <property type="component" value="Unassembled WGS sequence"/>
</dbReference>
<dbReference type="NCBIfam" id="TIGR00693">
    <property type="entry name" value="thiE"/>
    <property type="match status" value="1"/>
</dbReference>
<evidence type="ECO:0000256" key="1">
    <source>
        <dbReference type="ARBA" id="ARBA00005165"/>
    </source>
</evidence>
<dbReference type="Pfam" id="PF02581">
    <property type="entry name" value="TMP-TENI"/>
    <property type="match status" value="1"/>
</dbReference>
<dbReference type="AlphaFoldDB" id="A0A7W5E1S4"/>
<organism evidence="14 15">
    <name type="scientific">Aporhodopirellula rubra</name>
    <dbReference type="NCBI Taxonomy" id="980271"/>
    <lineage>
        <taxon>Bacteria</taxon>
        <taxon>Pseudomonadati</taxon>
        <taxon>Planctomycetota</taxon>
        <taxon>Planctomycetia</taxon>
        <taxon>Pirellulales</taxon>
        <taxon>Pirellulaceae</taxon>
        <taxon>Aporhodopirellula</taxon>
    </lineage>
</organism>
<feature type="domain" description="ThiD2" evidence="13">
    <location>
        <begin position="16"/>
        <end position="137"/>
    </location>
</feature>
<dbReference type="EC" id="2.5.1.3" evidence="9"/>
<evidence type="ECO:0000256" key="6">
    <source>
        <dbReference type="ARBA" id="ARBA00047334"/>
    </source>
</evidence>
<protein>
    <recommendedName>
        <fullName evidence="9">Thiamine-phosphate synthase</fullName>
        <shortName evidence="9">TP synthase</shortName>
        <shortName evidence="9">TPS</shortName>
        <ecNumber evidence="9">2.5.1.3</ecNumber>
    </recommendedName>
    <alternativeName>
        <fullName evidence="9">Thiamine-phosphate pyrophosphorylase</fullName>
        <shortName evidence="9">TMP pyrophosphorylase</shortName>
        <shortName evidence="9">TMP-PPase</shortName>
    </alternativeName>
</protein>
<feature type="binding site" evidence="9">
    <location>
        <position position="221"/>
    </location>
    <ligand>
        <name>Mg(2+)</name>
        <dbReference type="ChEBI" id="CHEBI:18420"/>
    </ligand>
</feature>
<keyword evidence="4 9" id="KW-0460">Magnesium</keyword>
<accession>A0A7W5E1S4</accession>
<comment type="caution">
    <text evidence="14">The sequence shown here is derived from an EMBL/GenBank/DDBJ whole genome shotgun (WGS) entry which is preliminary data.</text>
</comment>
<evidence type="ECO:0000259" key="12">
    <source>
        <dbReference type="Pfam" id="PF02581"/>
    </source>
</evidence>
<keyword evidence="2 9" id="KW-0808">Transferase</keyword>
<feature type="binding site" evidence="9">
    <location>
        <position position="220"/>
    </location>
    <ligand>
        <name>4-amino-2-methyl-5-(diphosphooxymethyl)pyrimidine</name>
        <dbReference type="ChEBI" id="CHEBI:57841"/>
    </ligand>
</feature>
<evidence type="ECO:0000259" key="13">
    <source>
        <dbReference type="Pfam" id="PF17792"/>
    </source>
</evidence>
<keyword evidence="3 9" id="KW-0479">Metal-binding</keyword>
<evidence type="ECO:0000256" key="2">
    <source>
        <dbReference type="ARBA" id="ARBA00022679"/>
    </source>
</evidence>
<evidence type="ECO:0000313" key="14">
    <source>
        <dbReference type="EMBL" id="MBB3208204.1"/>
    </source>
</evidence>
<name>A0A7W5E1S4_9BACT</name>
<evidence type="ECO:0000256" key="11">
    <source>
        <dbReference type="RuleBase" id="RU004253"/>
    </source>
</evidence>
<dbReference type="Pfam" id="PF17792">
    <property type="entry name" value="ThiD2"/>
    <property type="match status" value="1"/>
</dbReference>
<comment type="similarity">
    <text evidence="9 10">Belongs to the thiamine-phosphate synthase family.</text>
</comment>
<feature type="domain" description="Thiamine phosphate synthase/TenI" evidence="12">
    <location>
        <begin position="159"/>
        <end position="345"/>
    </location>
</feature>